<dbReference type="Pfam" id="PF17863">
    <property type="entry name" value="AAA_lid_2"/>
    <property type="match status" value="1"/>
</dbReference>
<evidence type="ECO:0000313" key="2">
    <source>
        <dbReference type="EMBL" id="ASJ74248.1"/>
    </source>
</evidence>
<dbReference type="InterPro" id="IPR003593">
    <property type="entry name" value="AAA+_ATPase"/>
</dbReference>
<dbReference type="PIRSF" id="PIRSF002849">
    <property type="entry name" value="AAA_ATPase_chaperone_MoxR_prd"/>
    <property type="match status" value="1"/>
</dbReference>
<dbReference type="KEGG" id="gai:IMCC3135_20855"/>
<dbReference type="EC" id="3.6.3.-" evidence="2"/>
<dbReference type="InterPro" id="IPR050764">
    <property type="entry name" value="CbbQ/NirQ/NorQ/GpvN"/>
</dbReference>
<name>A0A2Z2NWW9_9GAMM</name>
<dbReference type="OrthoDB" id="9808397at2"/>
<organism evidence="2 3">
    <name type="scientific">Granulosicoccus antarcticus IMCC3135</name>
    <dbReference type="NCBI Taxonomy" id="1192854"/>
    <lineage>
        <taxon>Bacteria</taxon>
        <taxon>Pseudomonadati</taxon>
        <taxon>Pseudomonadota</taxon>
        <taxon>Gammaproteobacteria</taxon>
        <taxon>Chromatiales</taxon>
        <taxon>Granulosicoccaceae</taxon>
        <taxon>Granulosicoccus</taxon>
    </lineage>
</organism>
<dbReference type="SMART" id="SM00382">
    <property type="entry name" value="AAA"/>
    <property type="match status" value="1"/>
</dbReference>
<evidence type="ECO:0000313" key="3">
    <source>
        <dbReference type="Proteomes" id="UP000250079"/>
    </source>
</evidence>
<dbReference type="GO" id="GO:0016887">
    <property type="term" value="F:ATP hydrolysis activity"/>
    <property type="evidence" value="ECO:0007669"/>
    <property type="project" value="InterPro"/>
</dbReference>
<dbReference type="Pfam" id="PF07726">
    <property type="entry name" value="AAA_3"/>
    <property type="match status" value="1"/>
</dbReference>
<gene>
    <name evidence="2" type="primary">ravA</name>
    <name evidence="2" type="ORF">IMCC3135_20855</name>
</gene>
<dbReference type="Proteomes" id="UP000250079">
    <property type="component" value="Chromosome"/>
</dbReference>
<dbReference type="SUPFAM" id="SSF52540">
    <property type="entry name" value="P-loop containing nucleoside triphosphate hydrolases"/>
    <property type="match status" value="1"/>
</dbReference>
<sequence length="331" mass="35917">MKVGIDEQQAPQAAFSALQELRATLGKQLVGLEPLIDRLLIALLTGGHLLIEGPPGVAKTRTINRFAQLLNVRFARIQATPDLLPADITGTDMFQQQSGEFKFHAGPLFNHIVLVDEVNRAPPKVQSALLEAMGEHQITTNGVTRKLEEPFMVAATQNPIEYEGTYPLPEAQLDRFMFFVTIDLPGIEQERMILDQVLSEPDALLDTPKVAAIGDRELILQARQAIPQVFLSEAVRDYIVRLVSATRGHGAGAAVATGIAQAASPRASINLAIASRAAAWLDGRDFVTPDDVVALAPDILCGRIALDYRARAAGKTTRQLVNELLDATPRV</sequence>
<dbReference type="AlphaFoldDB" id="A0A2Z2NWW9"/>
<keyword evidence="3" id="KW-1185">Reference proteome</keyword>
<dbReference type="PANTHER" id="PTHR42759">
    <property type="entry name" value="MOXR FAMILY PROTEIN"/>
    <property type="match status" value="1"/>
</dbReference>
<dbReference type="GO" id="GO:0005524">
    <property type="term" value="F:ATP binding"/>
    <property type="evidence" value="ECO:0007669"/>
    <property type="project" value="InterPro"/>
</dbReference>
<proteinExistence type="predicted"/>
<protein>
    <submittedName>
        <fullName evidence="2">ATPase RavA</fullName>
        <ecNumber evidence="2">3.6.3.-</ecNumber>
    </submittedName>
</protein>
<dbReference type="InterPro" id="IPR027417">
    <property type="entry name" value="P-loop_NTPase"/>
</dbReference>
<dbReference type="Gene3D" id="3.40.50.300">
    <property type="entry name" value="P-loop containing nucleotide triphosphate hydrolases"/>
    <property type="match status" value="1"/>
</dbReference>
<feature type="domain" description="AAA+ ATPase" evidence="1">
    <location>
        <begin position="45"/>
        <end position="188"/>
    </location>
</feature>
<keyword evidence="2" id="KW-0378">Hydrolase</keyword>
<accession>A0A2Z2NWW9</accession>
<dbReference type="RefSeq" id="WP_088919305.1">
    <property type="nucleotide sequence ID" value="NZ_CP018632.1"/>
</dbReference>
<dbReference type="Gene3D" id="1.10.8.80">
    <property type="entry name" value="Magnesium chelatase subunit I, C-Terminal domain"/>
    <property type="match status" value="1"/>
</dbReference>
<dbReference type="PANTHER" id="PTHR42759:SF1">
    <property type="entry name" value="MAGNESIUM-CHELATASE SUBUNIT CHLD"/>
    <property type="match status" value="1"/>
</dbReference>
<dbReference type="InterPro" id="IPR041628">
    <property type="entry name" value="ChlI/MoxR_AAA_lid"/>
</dbReference>
<dbReference type="InterPro" id="IPR011703">
    <property type="entry name" value="ATPase_AAA-3"/>
</dbReference>
<dbReference type="EMBL" id="CP018632">
    <property type="protein sequence ID" value="ASJ74248.1"/>
    <property type="molecule type" value="Genomic_DNA"/>
</dbReference>
<reference evidence="2 3" key="1">
    <citation type="submission" date="2016-12" db="EMBL/GenBank/DDBJ databases">
        <authorList>
            <person name="Song W.-J."/>
            <person name="Kurnit D.M."/>
        </authorList>
    </citation>
    <scope>NUCLEOTIDE SEQUENCE [LARGE SCALE GENOMIC DNA]</scope>
    <source>
        <strain evidence="2 3">IMCC3135</strain>
    </source>
</reference>
<evidence type="ECO:0000259" key="1">
    <source>
        <dbReference type="SMART" id="SM00382"/>
    </source>
</evidence>